<evidence type="ECO:0000256" key="4">
    <source>
        <dbReference type="ARBA" id="ARBA00023136"/>
    </source>
</evidence>
<name>A0A8S3RK34_MYTED</name>
<evidence type="ECO:0000256" key="2">
    <source>
        <dbReference type="ARBA" id="ARBA00022692"/>
    </source>
</evidence>
<dbReference type="GO" id="GO:0004930">
    <property type="term" value="F:G protein-coupled receptor activity"/>
    <property type="evidence" value="ECO:0007669"/>
    <property type="project" value="InterPro"/>
</dbReference>
<dbReference type="Pfam" id="PF00001">
    <property type="entry name" value="7tm_1"/>
    <property type="match status" value="1"/>
</dbReference>
<evidence type="ECO:0000259" key="6">
    <source>
        <dbReference type="PROSITE" id="PS50262"/>
    </source>
</evidence>
<evidence type="ECO:0000256" key="5">
    <source>
        <dbReference type="SAM" id="Phobius"/>
    </source>
</evidence>
<dbReference type="CDD" id="cd00637">
    <property type="entry name" value="7tm_classA_rhodopsin-like"/>
    <property type="match status" value="1"/>
</dbReference>
<evidence type="ECO:0000313" key="7">
    <source>
        <dbReference type="EMBL" id="CAG2207095.1"/>
    </source>
</evidence>
<organism evidence="7 8">
    <name type="scientific">Mytilus edulis</name>
    <name type="common">Blue mussel</name>
    <dbReference type="NCBI Taxonomy" id="6550"/>
    <lineage>
        <taxon>Eukaryota</taxon>
        <taxon>Metazoa</taxon>
        <taxon>Spiralia</taxon>
        <taxon>Lophotrochozoa</taxon>
        <taxon>Mollusca</taxon>
        <taxon>Bivalvia</taxon>
        <taxon>Autobranchia</taxon>
        <taxon>Pteriomorphia</taxon>
        <taxon>Mytilida</taxon>
        <taxon>Mytiloidea</taxon>
        <taxon>Mytilidae</taxon>
        <taxon>Mytilinae</taxon>
        <taxon>Mytilus</taxon>
    </lineage>
</organism>
<evidence type="ECO:0000256" key="1">
    <source>
        <dbReference type="ARBA" id="ARBA00004370"/>
    </source>
</evidence>
<evidence type="ECO:0000256" key="3">
    <source>
        <dbReference type="ARBA" id="ARBA00022989"/>
    </source>
</evidence>
<keyword evidence="4 5" id="KW-0472">Membrane</keyword>
<dbReference type="PROSITE" id="PS50262">
    <property type="entry name" value="G_PROTEIN_RECEP_F1_2"/>
    <property type="match status" value="1"/>
</dbReference>
<protein>
    <recommendedName>
        <fullName evidence="6">G-protein coupled receptors family 1 profile domain-containing protein</fullName>
    </recommendedName>
</protein>
<dbReference type="AlphaFoldDB" id="A0A8S3RK34"/>
<comment type="subcellular location">
    <subcellularLocation>
        <location evidence="1">Membrane</location>
    </subcellularLocation>
</comment>
<comment type="caution">
    <text evidence="7">The sequence shown here is derived from an EMBL/GenBank/DDBJ whole genome shotgun (WGS) entry which is preliminary data.</text>
</comment>
<gene>
    <name evidence="7" type="ORF">MEDL_21393</name>
</gene>
<feature type="domain" description="G-protein coupled receptors family 1 profile" evidence="6">
    <location>
        <begin position="42"/>
        <end position="203"/>
    </location>
</feature>
<dbReference type="Gene3D" id="1.20.1070.10">
    <property type="entry name" value="Rhodopsin 7-helix transmembrane proteins"/>
    <property type="match status" value="1"/>
</dbReference>
<dbReference type="GO" id="GO:0016020">
    <property type="term" value="C:membrane"/>
    <property type="evidence" value="ECO:0007669"/>
    <property type="project" value="UniProtKB-SubCell"/>
</dbReference>
<keyword evidence="3 5" id="KW-1133">Transmembrane helix</keyword>
<proteinExistence type="predicted"/>
<feature type="transmembrane region" description="Helical" evidence="5">
    <location>
        <begin position="99"/>
        <end position="119"/>
    </location>
</feature>
<dbReference type="Proteomes" id="UP000683360">
    <property type="component" value="Unassembled WGS sequence"/>
</dbReference>
<reference evidence="7" key="1">
    <citation type="submission" date="2021-03" db="EMBL/GenBank/DDBJ databases">
        <authorList>
            <person name="Bekaert M."/>
        </authorList>
    </citation>
    <scope>NUCLEOTIDE SEQUENCE</scope>
</reference>
<feature type="transmembrane region" description="Helical" evidence="5">
    <location>
        <begin position="67"/>
        <end position="87"/>
    </location>
</feature>
<feature type="transmembrane region" description="Helical" evidence="5">
    <location>
        <begin position="139"/>
        <end position="163"/>
    </location>
</feature>
<feature type="transmembrane region" description="Helical" evidence="5">
    <location>
        <begin position="27"/>
        <end position="55"/>
    </location>
</feature>
<dbReference type="EMBL" id="CAJPWZ010001070">
    <property type="protein sequence ID" value="CAG2207095.1"/>
    <property type="molecule type" value="Genomic_DNA"/>
</dbReference>
<accession>A0A8S3RK34</accession>
<keyword evidence="8" id="KW-1185">Reference proteome</keyword>
<evidence type="ECO:0000313" key="8">
    <source>
        <dbReference type="Proteomes" id="UP000683360"/>
    </source>
</evidence>
<dbReference type="InterPro" id="IPR000276">
    <property type="entry name" value="GPCR_Rhodpsn"/>
</dbReference>
<dbReference type="SUPFAM" id="SSF81321">
    <property type="entry name" value="Family A G protein-coupled receptor-like"/>
    <property type="match status" value="1"/>
</dbReference>
<sequence length="203" mass="22875">MSVQQNFTEFDNDTYCANNCNNTNSMLFVVVLYVFGSLTVACNVPSLLIVMVAFLRRLEMKGIHMMSLSLTDALLGVSWMMLTSTLGGRKLSFVDCASISYMLCVTFFASMFQVLGICIERNMVICLNSKLVIKHKRKVSMCITMISWGLAIVSSATVSAVYAGSYHDARTCSLDSLFQDQIKQQLEHSEYFLPLFKLQWYLP</sequence>
<dbReference type="InterPro" id="IPR017452">
    <property type="entry name" value="GPCR_Rhodpsn_7TM"/>
</dbReference>
<keyword evidence="2 5" id="KW-0812">Transmembrane</keyword>